<dbReference type="GO" id="GO:0008270">
    <property type="term" value="F:zinc ion binding"/>
    <property type="evidence" value="ECO:0007669"/>
    <property type="project" value="UniProtKB-KW"/>
</dbReference>
<proteinExistence type="inferred from homology"/>
<accession>A0A812DTF9</accession>
<evidence type="ECO:0000256" key="17">
    <source>
        <dbReference type="ARBA" id="ARBA00034523"/>
    </source>
</evidence>
<dbReference type="SUPFAM" id="SSF57850">
    <property type="entry name" value="RING/U-box"/>
    <property type="match status" value="1"/>
</dbReference>
<comment type="caution">
    <text evidence="21">The sequence shown here is derived from an EMBL/GenBank/DDBJ whole genome shotgun (WGS) entry which is preliminary data.</text>
</comment>
<dbReference type="PROSITE" id="PS50089">
    <property type="entry name" value="ZF_RING_2"/>
    <property type="match status" value="1"/>
</dbReference>
<evidence type="ECO:0000256" key="7">
    <source>
        <dbReference type="ARBA" id="ARBA00022723"/>
    </source>
</evidence>
<keyword evidence="4" id="KW-0813">Transport</keyword>
<evidence type="ECO:0000256" key="14">
    <source>
        <dbReference type="ARBA" id="ARBA00023140"/>
    </source>
</evidence>
<evidence type="ECO:0000256" key="11">
    <source>
        <dbReference type="ARBA" id="ARBA00022927"/>
    </source>
</evidence>
<evidence type="ECO:0000256" key="18">
    <source>
        <dbReference type="ARBA" id="ARBA00034543"/>
    </source>
</evidence>
<dbReference type="EMBL" id="CAHIKZ030004203">
    <property type="protein sequence ID" value="CAE1308570.1"/>
    <property type="molecule type" value="Genomic_DNA"/>
</dbReference>
<gene>
    <name evidence="21" type="ORF">SPHA_60421</name>
</gene>
<dbReference type="InterPro" id="IPR006845">
    <property type="entry name" value="Pex_N"/>
</dbReference>
<dbReference type="AlphaFoldDB" id="A0A812DTF9"/>
<evidence type="ECO:0000313" key="22">
    <source>
        <dbReference type="Proteomes" id="UP000597762"/>
    </source>
</evidence>
<evidence type="ECO:0000256" key="2">
    <source>
        <dbReference type="ARBA" id="ARBA00004906"/>
    </source>
</evidence>
<dbReference type="GO" id="GO:0016558">
    <property type="term" value="P:protein import into peroxisome matrix"/>
    <property type="evidence" value="ECO:0007669"/>
    <property type="project" value="InterPro"/>
</dbReference>
<dbReference type="SMART" id="SM00184">
    <property type="entry name" value="RING"/>
    <property type="match status" value="1"/>
</dbReference>
<name>A0A812DTF9_ACAPH</name>
<keyword evidence="9" id="KW-0833">Ubl conjugation pathway</keyword>
<keyword evidence="12" id="KW-1133">Transmembrane helix</keyword>
<sequence>MMADGVGALRISQLDANQLDQELLSLVRNQFNRIFPYDQTSLLTRLDPEITALIKFVIWRFSVFATGASIGQQILKLKYANMRRRDSNSPWMSRKQKLLHGFILIVLPWLKERFNITIDGLGFSGSSTQIKVNKYIEWAEKGLKLAALVNFAIFLQTGIYSSLTERVLGIRSMFPQRQSLRQVSFEFMTRELLWHAFSEFLFFLLPLVNFRRLKSSLSSYFLPRSNRRPTLPHMRTPADLTVCVICNQWPNNAHEIGCSHVFCYYCITSNFLADPSFVCPACQKNIPNEFMIRPVIDESSQRSPESVFGFFFLSFSSPALSLSPLLGNLLPNPVKSLASSKKKKNVWVAFFF</sequence>
<evidence type="ECO:0000256" key="13">
    <source>
        <dbReference type="ARBA" id="ARBA00023136"/>
    </source>
</evidence>
<organism evidence="21 22">
    <name type="scientific">Acanthosepion pharaonis</name>
    <name type="common">Pharaoh cuttlefish</name>
    <name type="synonym">Sepia pharaonis</name>
    <dbReference type="NCBI Taxonomy" id="158019"/>
    <lineage>
        <taxon>Eukaryota</taxon>
        <taxon>Metazoa</taxon>
        <taxon>Spiralia</taxon>
        <taxon>Lophotrochozoa</taxon>
        <taxon>Mollusca</taxon>
        <taxon>Cephalopoda</taxon>
        <taxon>Coleoidea</taxon>
        <taxon>Decapodiformes</taxon>
        <taxon>Sepiida</taxon>
        <taxon>Sepiina</taxon>
        <taxon>Sepiidae</taxon>
        <taxon>Acanthosepion</taxon>
    </lineage>
</organism>
<evidence type="ECO:0000256" key="3">
    <source>
        <dbReference type="ARBA" id="ARBA00008704"/>
    </source>
</evidence>
<evidence type="ECO:0000256" key="4">
    <source>
        <dbReference type="ARBA" id="ARBA00022448"/>
    </source>
</evidence>
<evidence type="ECO:0000256" key="10">
    <source>
        <dbReference type="ARBA" id="ARBA00022833"/>
    </source>
</evidence>
<dbReference type="InterPro" id="IPR017907">
    <property type="entry name" value="Znf_RING_CS"/>
</dbReference>
<evidence type="ECO:0000256" key="6">
    <source>
        <dbReference type="ARBA" id="ARBA00022692"/>
    </source>
</evidence>
<dbReference type="PANTHER" id="PTHR48178">
    <property type="entry name" value="PEROXISOME BIOGENESIS FACTOR 2"/>
    <property type="match status" value="1"/>
</dbReference>
<dbReference type="InterPro" id="IPR001841">
    <property type="entry name" value="Znf_RING"/>
</dbReference>
<comment type="pathway">
    <text evidence="2">Protein modification; protein ubiquitination.</text>
</comment>
<keyword evidence="10" id="KW-0862">Zinc</keyword>
<evidence type="ECO:0000256" key="8">
    <source>
        <dbReference type="ARBA" id="ARBA00022771"/>
    </source>
</evidence>
<dbReference type="OrthoDB" id="1701437at2759"/>
<dbReference type="InterPro" id="IPR013083">
    <property type="entry name" value="Znf_RING/FYVE/PHD"/>
</dbReference>
<comment type="subcellular location">
    <subcellularLocation>
        <location evidence="1">Peroxisome membrane</location>
        <topology evidence="1">Multi-pass membrane protein</topology>
    </subcellularLocation>
</comment>
<evidence type="ECO:0000256" key="9">
    <source>
        <dbReference type="ARBA" id="ARBA00022786"/>
    </source>
</evidence>
<feature type="domain" description="RING-type" evidence="20">
    <location>
        <begin position="243"/>
        <end position="283"/>
    </location>
</feature>
<keyword evidence="11" id="KW-0653">Protein transport</keyword>
<protein>
    <recommendedName>
        <fullName evidence="18">Peroxisome biogenesis factor 2</fullName>
        <ecNumber evidence="17">2.3.2.36</ecNumber>
    </recommendedName>
    <alternativeName>
        <fullName evidence="15">Peroxin-2</fullName>
    </alternativeName>
</protein>
<reference evidence="21" key="1">
    <citation type="submission" date="2021-01" db="EMBL/GenBank/DDBJ databases">
        <authorList>
            <person name="Li R."/>
            <person name="Bekaert M."/>
        </authorList>
    </citation>
    <scope>NUCLEOTIDE SEQUENCE</scope>
    <source>
        <strain evidence="21">Farmed</strain>
    </source>
</reference>
<keyword evidence="6" id="KW-0812">Transmembrane</keyword>
<keyword evidence="22" id="KW-1185">Reference proteome</keyword>
<dbReference type="Proteomes" id="UP000597762">
    <property type="component" value="Unassembled WGS sequence"/>
</dbReference>
<keyword evidence="8 19" id="KW-0863">Zinc-finger</keyword>
<dbReference type="GO" id="GO:0005778">
    <property type="term" value="C:peroxisomal membrane"/>
    <property type="evidence" value="ECO:0007669"/>
    <property type="project" value="UniProtKB-SubCell"/>
</dbReference>
<evidence type="ECO:0000256" key="5">
    <source>
        <dbReference type="ARBA" id="ARBA00022679"/>
    </source>
</evidence>
<dbReference type="PANTHER" id="PTHR48178:SF1">
    <property type="entry name" value="PEROXISOME BIOGENESIS FACTOR 2"/>
    <property type="match status" value="1"/>
</dbReference>
<dbReference type="GO" id="GO:0061630">
    <property type="term" value="F:ubiquitin protein ligase activity"/>
    <property type="evidence" value="ECO:0007669"/>
    <property type="project" value="UniProtKB-EC"/>
</dbReference>
<evidence type="ECO:0000256" key="16">
    <source>
        <dbReference type="ARBA" id="ARBA00034438"/>
    </source>
</evidence>
<dbReference type="Gene3D" id="3.30.40.10">
    <property type="entry name" value="Zinc/RING finger domain, C3HC4 (zinc finger)"/>
    <property type="match status" value="1"/>
</dbReference>
<dbReference type="CDD" id="cd16526">
    <property type="entry name" value="RING-HC_PEX2"/>
    <property type="match status" value="1"/>
</dbReference>
<dbReference type="EC" id="2.3.2.36" evidence="17"/>
<evidence type="ECO:0000313" key="21">
    <source>
        <dbReference type="EMBL" id="CAE1308570.1"/>
    </source>
</evidence>
<dbReference type="PROSITE" id="PS00518">
    <property type="entry name" value="ZF_RING_1"/>
    <property type="match status" value="1"/>
</dbReference>
<evidence type="ECO:0000256" key="1">
    <source>
        <dbReference type="ARBA" id="ARBA00004585"/>
    </source>
</evidence>
<evidence type="ECO:0000256" key="19">
    <source>
        <dbReference type="PROSITE-ProRule" id="PRU00175"/>
    </source>
</evidence>
<dbReference type="InterPro" id="IPR045859">
    <property type="entry name" value="RING-HC_PEX2"/>
</dbReference>
<dbReference type="InterPro" id="IPR025654">
    <property type="entry name" value="PEX2/10"/>
</dbReference>
<evidence type="ECO:0000256" key="12">
    <source>
        <dbReference type="ARBA" id="ARBA00022989"/>
    </source>
</evidence>
<keyword evidence="5" id="KW-0808">Transferase</keyword>
<evidence type="ECO:0000259" key="20">
    <source>
        <dbReference type="PROSITE" id="PS50089"/>
    </source>
</evidence>
<evidence type="ECO:0000256" key="15">
    <source>
        <dbReference type="ARBA" id="ARBA00032511"/>
    </source>
</evidence>
<keyword evidence="14" id="KW-0576">Peroxisome</keyword>
<keyword evidence="7" id="KW-0479">Metal-binding</keyword>
<comment type="similarity">
    <text evidence="3">Belongs to the pex2/pex10/pex12 family.</text>
</comment>
<dbReference type="Pfam" id="PF04757">
    <property type="entry name" value="Pex2_Pex12"/>
    <property type="match status" value="1"/>
</dbReference>
<comment type="catalytic activity">
    <reaction evidence="16">
        <text>[E2 ubiquitin-conjugating enzyme]-S-ubiquitinyl-L-cysteine + [acceptor protein]-L-cysteine = [E2 ubiquitin-conjugating enzyme]-L-cysteine + [acceptor protein]-S-ubiquitinyl-L-cysteine.</text>
        <dbReference type="EC" id="2.3.2.36"/>
    </reaction>
</comment>
<keyword evidence="13" id="KW-0472">Membrane</keyword>